<comment type="caution">
    <text evidence="1">The sequence shown here is derived from an EMBL/GenBank/DDBJ whole genome shotgun (WGS) entry which is preliminary data.</text>
</comment>
<sequence>MVGGMVDGDRVAVGFQCTACGKCCNSPPLMSMDELFRHAGRFVGALSLRRVRPPRVGIRHVVDGHLVEVTADDVAAFAALARRQGHPLPNGDVLMIATQAIDYPSRGRCPALADDGRCTIHASRPSTCAMVPLDAWVPDRLQAVSLAAKRRGGDHDIGADCLAVVPSTPSPSPSRPRPGGHIPLVVAGAVADRDYAAALARRRDDEADDKHQWGDAVYRLLAPELLGPARGIESIPFAGYRTLPLVPVLAVLANGGPETRARCLSYIGAQRRLIAASLEAALARRRVDDKPMTAQLRQFDATLSALGQRLAH</sequence>
<gene>
    <name evidence="1" type="ORF">CYJ10_22795</name>
</gene>
<accession>A0A2N5C814</accession>
<dbReference type="OrthoDB" id="9034121at2"/>
<dbReference type="Pfam" id="PF03692">
    <property type="entry name" value="CxxCxxCC"/>
    <property type="match status" value="1"/>
</dbReference>
<evidence type="ECO:0000313" key="2">
    <source>
        <dbReference type="Proteomes" id="UP000234341"/>
    </source>
</evidence>
<organism evidence="1 2">
    <name type="scientific">Cupriavidus pauculus</name>
    <dbReference type="NCBI Taxonomy" id="82633"/>
    <lineage>
        <taxon>Bacteria</taxon>
        <taxon>Pseudomonadati</taxon>
        <taxon>Pseudomonadota</taxon>
        <taxon>Betaproteobacteria</taxon>
        <taxon>Burkholderiales</taxon>
        <taxon>Burkholderiaceae</taxon>
        <taxon>Cupriavidus</taxon>
    </lineage>
</organism>
<name>A0A2N5C814_9BURK</name>
<dbReference type="Proteomes" id="UP000234341">
    <property type="component" value="Unassembled WGS sequence"/>
</dbReference>
<proteinExistence type="predicted"/>
<evidence type="ECO:0000313" key="1">
    <source>
        <dbReference type="EMBL" id="PLP98330.1"/>
    </source>
</evidence>
<dbReference type="InterPro" id="IPR005358">
    <property type="entry name" value="Puta_zinc/iron-chelating_dom"/>
</dbReference>
<protein>
    <submittedName>
        <fullName evidence="1">Zinc/iron-chelating domain-containing protein</fullName>
    </submittedName>
</protein>
<dbReference type="AlphaFoldDB" id="A0A2N5C814"/>
<dbReference type="EMBL" id="PJRP01000012">
    <property type="protein sequence ID" value="PLP98330.1"/>
    <property type="molecule type" value="Genomic_DNA"/>
</dbReference>
<reference evidence="1 2" key="1">
    <citation type="submission" date="2017-12" db="EMBL/GenBank/DDBJ databases">
        <title>Genome sequence of the active heterotrophic nitrifier-denitrifier, Cupriavidus pauculus UM1.</title>
        <authorList>
            <person name="Putonti C."/>
            <person name="Castignetti D."/>
        </authorList>
    </citation>
    <scope>NUCLEOTIDE SEQUENCE [LARGE SCALE GENOMIC DNA]</scope>
    <source>
        <strain evidence="1 2">UM1</strain>
    </source>
</reference>